<evidence type="ECO:0000256" key="5">
    <source>
        <dbReference type="ARBA" id="ARBA00022833"/>
    </source>
</evidence>
<dbReference type="CDD" id="cd15489">
    <property type="entry name" value="PHD_SF"/>
    <property type="match status" value="1"/>
</dbReference>
<evidence type="ECO:0000256" key="6">
    <source>
        <dbReference type="ARBA" id="ARBA00023242"/>
    </source>
</evidence>
<dbReference type="AlphaFoldDB" id="A0A1Z5J7X0"/>
<keyword evidence="8" id="KW-0175">Coiled coil</keyword>
<dbReference type="InterPro" id="IPR011011">
    <property type="entry name" value="Znf_FYVE_PHD"/>
</dbReference>
<feature type="domain" description="C2H2-type" evidence="10">
    <location>
        <begin position="246"/>
        <end position="276"/>
    </location>
</feature>
<feature type="compositionally biased region" description="Acidic residues" evidence="9">
    <location>
        <begin position="211"/>
        <end position="225"/>
    </location>
</feature>
<dbReference type="InterPro" id="IPR050888">
    <property type="entry name" value="ZnF_C2H2-type_TF"/>
</dbReference>
<keyword evidence="2" id="KW-0479">Metal-binding</keyword>
<dbReference type="SMART" id="SM00249">
    <property type="entry name" value="PHD"/>
    <property type="match status" value="1"/>
</dbReference>
<feature type="coiled-coil region" evidence="8">
    <location>
        <begin position="873"/>
        <end position="929"/>
    </location>
</feature>
<evidence type="ECO:0000313" key="11">
    <source>
        <dbReference type="EMBL" id="GAX10070.1"/>
    </source>
</evidence>
<feature type="compositionally biased region" description="Basic residues" evidence="9">
    <location>
        <begin position="84"/>
        <end position="93"/>
    </location>
</feature>
<evidence type="ECO:0000256" key="2">
    <source>
        <dbReference type="ARBA" id="ARBA00022723"/>
    </source>
</evidence>
<feature type="domain" description="C2H2-type" evidence="10">
    <location>
        <begin position="36"/>
        <end position="62"/>
    </location>
</feature>
<accession>A0A1Z5J7X0</accession>
<dbReference type="GO" id="GO:0008270">
    <property type="term" value="F:zinc ion binding"/>
    <property type="evidence" value="ECO:0007669"/>
    <property type="project" value="UniProtKB-KW"/>
</dbReference>
<evidence type="ECO:0000256" key="1">
    <source>
        <dbReference type="ARBA" id="ARBA00004123"/>
    </source>
</evidence>
<feature type="compositionally biased region" description="Basic and acidic residues" evidence="9">
    <location>
        <begin position="1"/>
        <end position="13"/>
    </location>
</feature>
<keyword evidence="3" id="KW-0677">Repeat</keyword>
<evidence type="ECO:0000256" key="3">
    <source>
        <dbReference type="ARBA" id="ARBA00022737"/>
    </source>
</evidence>
<feature type="compositionally biased region" description="Acidic residues" evidence="9">
    <location>
        <begin position="188"/>
        <end position="197"/>
    </location>
</feature>
<keyword evidence="4 7" id="KW-0863">Zinc-finger</keyword>
<comment type="caution">
    <text evidence="11">The sequence shown here is derived from an EMBL/GenBank/DDBJ whole genome shotgun (WGS) entry which is preliminary data.</text>
</comment>
<dbReference type="InterPro" id="IPR013087">
    <property type="entry name" value="Znf_C2H2_type"/>
</dbReference>
<evidence type="ECO:0000256" key="8">
    <source>
        <dbReference type="SAM" id="Coils"/>
    </source>
</evidence>
<evidence type="ECO:0000256" key="9">
    <source>
        <dbReference type="SAM" id="MobiDB-lite"/>
    </source>
</evidence>
<dbReference type="Gene3D" id="3.30.160.60">
    <property type="entry name" value="Classic Zinc Finger"/>
    <property type="match status" value="1"/>
</dbReference>
<sequence length="949" mass="107890">MPETRKPGRASKDEDPDETEEEELSLPAANKRSADLTCIHCGREFTSQYGLTYHMEHSVCRPQYQAEKKESAAEKIPSSPRQIPKLKQKRGKKATTEQKTCPHCGTVFTSLYGLNYHVNKYVCRPEERPESPEDTASTGKPDDDSLKDDEDAVKPAAKRQTSKGRSKGTNKKRVRESDPSIASPPATESEEDADDEASPAIASRQAKVAPTEDDTESEYDDDQDEDFRARGASKGSRKRQKKEEVSNCPHCNKSFKSTRALEYHEQNFVCRPTERPDGPIQKGRRKLDENSERKIKYKKFRGAEKDRTCPDCGVIFSSVLGYQYHEKKKVCHTKKFQSDKPFDVAPAGSRFLTSFGVVEVISDDRATPTGSIPSDLAQLNRKWSKYKVQYRQYFEERTARAGVNSLARRRQFSSLYESRSDNATNIANIYDQEKSKILPPVAPSFRKFQADPAAPADSYPQRIVVCKLVQNRQVVINDDGSTLNQTTFTDAAEMRLYIRRHELTTPFSDGLEEYQCEDCGLGFLSIVGYKYHCRAKVCVTNNEKKKTSIETQLAAIEERAQRELARRNSKPPPLRVAIVPKHKVTDFPLYPQVLISLGFKLLPRSHQPVTVSAFRPPGAPRSYKPSTNLVIETRGETGAMTMEAYTKQQDELETQKKAIAQTSKPSQKEFVHPDTTMQELQWQIQNEQSKFLGSMYPSVFKALNFKARQLAPKKKKKKKPVPCVAKAKVFITKKKVPKKRKVNKVPERQPTLTLSSLPQRPLPPFIDLRILVEELSSGRYPSITRQPDDLKRSSKCSTCLKRAGDTQEPLYKCSFCPNTYHWSCARKKYTMKDPEPGDDLLCPRCIGIVQSRRNRAQKRRLEKLMDSDAETGRVFLANEKEAAEEELRLTTQTLQGREYECVASQLRRLNELTELLKDAQIRLSNTLEVSRIEATNQAMISSFERNALF</sequence>
<dbReference type="SUPFAM" id="SSF57903">
    <property type="entry name" value="FYVE/PHD zinc finger"/>
    <property type="match status" value="1"/>
</dbReference>
<keyword evidence="6" id="KW-0539">Nucleus</keyword>
<dbReference type="Gene3D" id="3.30.40.10">
    <property type="entry name" value="Zinc/RING finger domain, C3HC4 (zinc finger)"/>
    <property type="match status" value="1"/>
</dbReference>
<feature type="compositionally biased region" description="Basic residues" evidence="9">
    <location>
        <begin position="156"/>
        <end position="174"/>
    </location>
</feature>
<keyword evidence="5" id="KW-0862">Zinc</keyword>
<dbReference type="GO" id="GO:0005634">
    <property type="term" value="C:nucleus"/>
    <property type="evidence" value="ECO:0007669"/>
    <property type="project" value="UniProtKB-SubCell"/>
</dbReference>
<dbReference type="PANTHER" id="PTHR24406">
    <property type="entry name" value="TRANSCRIPTIONAL REPRESSOR CTCFL-RELATED"/>
    <property type="match status" value="1"/>
</dbReference>
<evidence type="ECO:0000313" key="12">
    <source>
        <dbReference type="Proteomes" id="UP000198406"/>
    </source>
</evidence>
<feature type="region of interest" description="Disordered" evidence="9">
    <location>
        <begin position="125"/>
        <end position="249"/>
    </location>
</feature>
<proteinExistence type="predicted"/>
<reference evidence="11 12" key="1">
    <citation type="journal article" date="2015" name="Plant Cell">
        <title>Oil accumulation by the oleaginous diatom Fistulifera solaris as revealed by the genome and transcriptome.</title>
        <authorList>
            <person name="Tanaka T."/>
            <person name="Maeda Y."/>
            <person name="Veluchamy A."/>
            <person name="Tanaka M."/>
            <person name="Abida H."/>
            <person name="Marechal E."/>
            <person name="Bowler C."/>
            <person name="Muto M."/>
            <person name="Sunaga Y."/>
            <person name="Tanaka M."/>
            <person name="Yoshino T."/>
            <person name="Taniguchi T."/>
            <person name="Fukuda Y."/>
            <person name="Nemoto M."/>
            <person name="Matsumoto M."/>
            <person name="Wong P.S."/>
            <person name="Aburatani S."/>
            <person name="Fujibuchi W."/>
        </authorList>
    </citation>
    <scope>NUCLEOTIDE SEQUENCE [LARGE SCALE GENOMIC DNA]</scope>
    <source>
        <strain evidence="11 12">JPCC DA0580</strain>
    </source>
</reference>
<evidence type="ECO:0000259" key="10">
    <source>
        <dbReference type="PROSITE" id="PS50157"/>
    </source>
</evidence>
<dbReference type="InterPro" id="IPR013083">
    <property type="entry name" value="Znf_RING/FYVE/PHD"/>
</dbReference>
<keyword evidence="12" id="KW-1185">Reference proteome</keyword>
<gene>
    <name evidence="11" type="ORF">FisN_2Lh338</name>
</gene>
<dbReference type="InParanoid" id="A0A1Z5J7X0"/>
<dbReference type="InterPro" id="IPR036236">
    <property type="entry name" value="Znf_C2H2_sf"/>
</dbReference>
<dbReference type="PROSITE" id="PS50157">
    <property type="entry name" value="ZINC_FINGER_C2H2_2"/>
    <property type="match status" value="2"/>
</dbReference>
<dbReference type="InterPro" id="IPR001965">
    <property type="entry name" value="Znf_PHD"/>
</dbReference>
<dbReference type="OrthoDB" id="787137at2759"/>
<dbReference type="SUPFAM" id="SSF57667">
    <property type="entry name" value="beta-beta-alpha zinc fingers"/>
    <property type="match status" value="1"/>
</dbReference>
<name>A0A1Z5J7X0_FISSO</name>
<dbReference type="EMBL" id="BDSP01000015">
    <property type="protein sequence ID" value="GAX10070.1"/>
    <property type="molecule type" value="Genomic_DNA"/>
</dbReference>
<evidence type="ECO:0000256" key="7">
    <source>
        <dbReference type="PROSITE-ProRule" id="PRU00042"/>
    </source>
</evidence>
<feature type="compositionally biased region" description="Acidic residues" evidence="9">
    <location>
        <begin position="14"/>
        <end position="24"/>
    </location>
</feature>
<dbReference type="Proteomes" id="UP000198406">
    <property type="component" value="Unassembled WGS sequence"/>
</dbReference>
<comment type="subcellular location">
    <subcellularLocation>
        <location evidence="1">Nucleus</location>
    </subcellularLocation>
</comment>
<organism evidence="11 12">
    <name type="scientific">Fistulifera solaris</name>
    <name type="common">Oleaginous diatom</name>
    <dbReference type="NCBI Taxonomy" id="1519565"/>
    <lineage>
        <taxon>Eukaryota</taxon>
        <taxon>Sar</taxon>
        <taxon>Stramenopiles</taxon>
        <taxon>Ochrophyta</taxon>
        <taxon>Bacillariophyta</taxon>
        <taxon>Bacillariophyceae</taxon>
        <taxon>Bacillariophycidae</taxon>
        <taxon>Naviculales</taxon>
        <taxon>Naviculaceae</taxon>
        <taxon>Fistulifera</taxon>
    </lineage>
</organism>
<feature type="region of interest" description="Disordered" evidence="9">
    <location>
        <begin position="64"/>
        <end position="99"/>
    </location>
</feature>
<feature type="region of interest" description="Disordered" evidence="9">
    <location>
        <begin position="1"/>
        <end position="29"/>
    </location>
</feature>
<protein>
    <recommendedName>
        <fullName evidence="10">C2H2-type domain-containing protein</fullName>
    </recommendedName>
</protein>
<dbReference type="SMART" id="SM00355">
    <property type="entry name" value="ZnF_C2H2"/>
    <property type="match status" value="5"/>
</dbReference>
<evidence type="ECO:0000256" key="4">
    <source>
        <dbReference type="ARBA" id="ARBA00022771"/>
    </source>
</evidence>